<evidence type="ECO:0000256" key="3">
    <source>
        <dbReference type="ARBA" id="ARBA00011034"/>
    </source>
</evidence>
<keyword evidence="12" id="KW-1185">Reference proteome</keyword>
<evidence type="ECO:0000256" key="10">
    <source>
        <dbReference type="SAM" id="MobiDB-lite"/>
    </source>
</evidence>
<evidence type="ECO:0000256" key="9">
    <source>
        <dbReference type="ARBA" id="ARBA00023136"/>
    </source>
</evidence>
<protein>
    <submittedName>
        <fullName evidence="13">Selenoprotein S</fullName>
    </submittedName>
</protein>
<evidence type="ECO:0000256" key="6">
    <source>
        <dbReference type="ARBA" id="ARBA00022824"/>
    </source>
</evidence>
<dbReference type="PANTHER" id="PTHR28621">
    <property type="entry name" value="SELENOPROTEIN S"/>
    <property type="match status" value="1"/>
</dbReference>
<feature type="compositionally biased region" description="Basic and acidic residues" evidence="10">
    <location>
        <begin position="84"/>
        <end position="114"/>
    </location>
</feature>
<dbReference type="GO" id="GO:0030970">
    <property type="term" value="P:retrograde protein transport, ER to cytosol"/>
    <property type="evidence" value="ECO:0007669"/>
    <property type="project" value="TreeGrafter"/>
</dbReference>
<dbReference type="InterPro" id="IPR009703">
    <property type="entry name" value="Selenoprotein_S"/>
</dbReference>
<comment type="similarity">
    <text evidence="3">Belongs to the selenoprotein S family.</text>
</comment>
<accession>A0A6J0BFY4</accession>
<evidence type="ECO:0000256" key="8">
    <source>
        <dbReference type="ARBA" id="ARBA00022989"/>
    </source>
</evidence>
<sequence>MYNAYSFVESAWEAIIPFGWYAVASIVVLLYLHPYIKKTYNSWRQKRDEFEYSAKYHKDSDMLQQRQAAIEAARLRMQAQYMQDAEKARQREQERIEKKRQALKELTEGTDVGKKLGYADGNDSASGSKSSSKSLKSEYNPLMGETSRGYRAPKRSCCGKGGCG</sequence>
<dbReference type="GeneID" id="107219899"/>
<dbReference type="RefSeq" id="XP_015513744.2">
    <property type="nucleotide sequence ID" value="XM_015658258.2"/>
</dbReference>
<keyword evidence="4" id="KW-0963">Cytoplasm</keyword>
<dbReference type="Proteomes" id="UP000829291">
    <property type="component" value="Chromosome 4"/>
</dbReference>
<evidence type="ECO:0000256" key="4">
    <source>
        <dbReference type="ARBA" id="ARBA00022490"/>
    </source>
</evidence>
<reference evidence="13" key="1">
    <citation type="submission" date="2025-08" db="UniProtKB">
        <authorList>
            <consortium name="RefSeq"/>
        </authorList>
    </citation>
    <scope>IDENTIFICATION</scope>
    <source>
        <tissue evidence="13">Thorax and Abdomen</tissue>
    </source>
</reference>
<dbReference type="PANTHER" id="PTHR28621:SF1">
    <property type="entry name" value="SELENOPROTEIN S"/>
    <property type="match status" value="1"/>
</dbReference>
<keyword evidence="6" id="KW-0256">Endoplasmic reticulum</keyword>
<dbReference type="GO" id="GO:0030968">
    <property type="term" value="P:endoplasmic reticulum unfolded protein response"/>
    <property type="evidence" value="ECO:0007669"/>
    <property type="project" value="TreeGrafter"/>
</dbReference>
<evidence type="ECO:0000256" key="1">
    <source>
        <dbReference type="ARBA" id="ARBA00004389"/>
    </source>
</evidence>
<keyword evidence="7" id="KW-0712">Selenocysteine</keyword>
<evidence type="ECO:0000256" key="2">
    <source>
        <dbReference type="ARBA" id="ARBA00004496"/>
    </source>
</evidence>
<keyword evidence="5 11" id="KW-0812">Transmembrane</keyword>
<feature type="compositionally biased region" description="Low complexity" evidence="10">
    <location>
        <begin position="124"/>
        <end position="134"/>
    </location>
</feature>
<dbReference type="KEGG" id="nlo:107219899"/>
<feature type="transmembrane region" description="Helical" evidence="11">
    <location>
        <begin position="15"/>
        <end position="36"/>
    </location>
</feature>
<evidence type="ECO:0000256" key="5">
    <source>
        <dbReference type="ARBA" id="ARBA00022692"/>
    </source>
</evidence>
<comment type="subcellular location">
    <subcellularLocation>
        <location evidence="2">Cytoplasm</location>
    </subcellularLocation>
    <subcellularLocation>
        <location evidence="1">Endoplasmic reticulum membrane</location>
        <topology evidence="1">Single-pass membrane protein</topology>
    </subcellularLocation>
</comment>
<evidence type="ECO:0000256" key="7">
    <source>
        <dbReference type="ARBA" id="ARBA00022933"/>
    </source>
</evidence>
<dbReference type="InParanoid" id="A0A6J0BFY4"/>
<evidence type="ECO:0000256" key="11">
    <source>
        <dbReference type="SAM" id="Phobius"/>
    </source>
</evidence>
<proteinExistence type="inferred from homology"/>
<dbReference type="AlphaFoldDB" id="A0A6J0BFY4"/>
<dbReference type="GO" id="GO:0036502">
    <property type="term" value="C:Derlin-1-VIMP complex"/>
    <property type="evidence" value="ECO:0007669"/>
    <property type="project" value="TreeGrafter"/>
</dbReference>
<evidence type="ECO:0000313" key="13">
    <source>
        <dbReference type="RefSeq" id="XP_015513744.2"/>
    </source>
</evidence>
<evidence type="ECO:0000313" key="12">
    <source>
        <dbReference type="Proteomes" id="UP000829291"/>
    </source>
</evidence>
<gene>
    <name evidence="13" type="primary">LOC107219899</name>
</gene>
<keyword evidence="8 11" id="KW-1133">Transmembrane helix</keyword>
<dbReference type="Pfam" id="PF06936">
    <property type="entry name" value="Selenoprotein_S"/>
    <property type="match status" value="1"/>
</dbReference>
<name>A0A6J0BFY4_NEOLC</name>
<dbReference type="GO" id="GO:0036513">
    <property type="term" value="C:Derlin-1 retrotranslocation complex"/>
    <property type="evidence" value="ECO:0007669"/>
    <property type="project" value="TreeGrafter"/>
</dbReference>
<dbReference type="Gene3D" id="6.10.250.2950">
    <property type="match status" value="1"/>
</dbReference>
<keyword evidence="9 11" id="KW-0472">Membrane</keyword>
<feature type="region of interest" description="Disordered" evidence="10">
    <location>
        <begin position="83"/>
        <end position="164"/>
    </location>
</feature>
<organism evidence="13">
    <name type="scientific">Neodiprion lecontei</name>
    <name type="common">Redheaded pine sawfly</name>
    <dbReference type="NCBI Taxonomy" id="441921"/>
    <lineage>
        <taxon>Eukaryota</taxon>
        <taxon>Metazoa</taxon>
        <taxon>Ecdysozoa</taxon>
        <taxon>Arthropoda</taxon>
        <taxon>Hexapoda</taxon>
        <taxon>Insecta</taxon>
        <taxon>Pterygota</taxon>
        <taxon>Neoptera</taxon>
        <taxon>Endopterygota</taxon>
        <taxon>Hymenoptera</taxon>
        <taxon>Tenthredinoidea</taxon>
        <taxon>Diprionidae</taxon>
        <taxon>Diprioninae</taxon>
        <taxon>Neodiprion</taxon>
    </lineage>
</organism>
<dbReference type="OrthoDB" id="75792at2759"/>